<dbReference type="EMBL" id="LGRX02008232">
    <property type="protein sequence ID" value="KAK3273830.1"/>
    <property type="molecule type" value="Genomic_DNA"/>
</dbReference>
<feature type="compositionally biased region" description="Polar residues" evidence="1">
    <location>
        <begin position="50"/>
        <end position="63"/>
    </location>
</feature>
<evidence type="ECO:0000256" key="1">
    <source>
        <dbReference type="SAM" id="MobiDB-lite"/>
    </source>
</evidence>
<organism evidence="2 3">
    <name type="scientific">Cymbomonas tetramitiformis</name>
    <dbReference type="NCBI Taxonomy" id="36881"/>
    <lineage>
        <taxon>Eukaryota</taxon>
        <taxon>Viridiplantae</taxon>
        <taxon>Chlorophyta</taxon>
        <taxon>Pyramimonadophyceae</taxon>
        <taxon>Pyramimonadales</taxon>
        <taxon>Pyramimonadaceae</taxon>
        <taxon>Cymbomonas</taxon>
    </lineage>
</organism>
<reference evidence="2 3" key="1">
    <citation type="journal article" date="2015" name="Genome Biol. Evol.">
        <title>Comparative Genomics of a Bacterivorous Green Alga Reveals Evolutionary Causalities and Consequences of Phago-Mixotrophic Mode of Nutrition.</title>
        <authorList>
            <person name="Burns J.A."/>
            <person name="Paasch A."/>
            <person name="Narechania A."/>
            <person name="Kim E."/>
        </authorList>
    </citation>
    <scope>NUCLEOTIDE SEQUENCE [LARGE SCALE GENOMIC DNA]</scope>
    <source>
        <strain evidence="2 3">PLY_AMNH</strain>
    </source>
</reference>
<evidence type="ECO:0000313" key="3">
    <source>
        <dbReference type="Proteomes" id="UP001190700"/>
    </source>
</evidence>
<proteinExistence type="predicted"/>
<comment type="caution">
    <text evidence="2">The sequence shown here is derived from an EMBL/GenBank/DDBJ whole genome shotgun (WGS) entry which is preliminary data.</text>
</comment>
<protein>
    <submittedName>
        <fullName evidence="2">Uncharacterized protein</fullName>
    </submittedName>
</protein>
<keyword evidence="3" id="KW-1185">Reference proteome</keyword>
<dbReference type="AlphaFoldDB" id="A0AAE0L6S0"/>
<dbReference type="Proteomes" id="UP001190700">
    <property type="component" value="Unassembled WGS sequence"/>
</dbReference>
<name>A0AAE0L6S0_9CHLO</name>
<feature type="region of interest" description="Disordered" evidence="1">
    <location>
        <begin position="24"/>
        <end position="104"/>
    </location>
</feature>
<gene>
    <name evidence="2" type="ORF">CYMTET_17952</name>
</gene>
<evidence type="ECO:0000313" key="2">
    <source>
        <dbReference type="EMBL" id="KAK3273830.1"/>
    </source>
</evidence>
<sequence>MCLRGIPLYLAPDGTFEAVACDEETDAVPSSTSEDVPSERCSPNVEQRDTQIASVVDDSQANLEATDAPTLMSASESDTDSEAEDAPFLRESVRHDSCSSDEDHGLDKVYATVKSTQDCPISVNRDIPISGFWGAFFRGS</sequence>
<feature type="compositionally biased region" description="Basic and acidic residues" evidence="1">
    <location>
        <begin position="87"/>
        <end position="104"/>
    </location>
</feature>
<accession>A0AAE0L6S0</accession>